<evidence type="ECO:0000313" key="2">
    <source>
        <dbReference type="EMBL" id="KOF72383.1"/>
    </source>
</evidence>
<name>A0A0L8G674_OCTBM</name>
<dbReference type="KEGG" id="obi:106878952"/>
<evidence type="ECO:0000256" key="1">
    <source>
        <dbReference type="SAM" id="Phobius"/>
    </source>
</evidence>
<protein>
    <submittedName>
        <fullName evidence="2">Uncharacterized protein</fullName>
    </submittedName>
</protein>
<organism evidence="2">
    <name type="scientific">Octopus bimaculoides</name>
    <name type="common">California two-spotted octopus</name>
    <dbReference type="NCBI Taxonomy" id="37653"/>
    <lineage>
        <taxon>Eukaryota</taxon>
        <taxon>Metazoa</taxon>
        <taxon>Spiralia</taxon>
        <taxon>Lophotrochozoa</taxon>
        <taxon>Mollusca</taxon>
        <taxon>Cephalopoda</taxon>
        <taxon>Coleoidea</taxon>
        <taxon>Octopodiformes</taxon>
        <taxon>Octopoda</taxon>
        <taxon>Incirrata</taxon>
        <taxon>Octopodidae</taxon>
        <taxon>Octopus</taxon>
    </lineage>
</organism>
<keyword evidence="1" id="KW-1133">Transmembrane helix</keyword>
<dbReference type="AlphaFoldDB" id="A0A0L8G674"/>
<keyword evidence="1" id="KW-0472">Membrane</keyword>
<proteinExistence type="predicted"/>
<accession>A0A0L8G674</accession>
<keyword evidence="1" id="KW-0812">Transmembrane</keyword>
<gene>
    <name evidence="2" type="ORF">OCBIM_22039509mg</name>
</gene>
<feature type="transmembrane region" description="Helical" evidence="1">
    <location>
        <begin position="22"/>
        <end position="40"/>
    </location>
</feature>
<sequence length="302" mass="33502">MSLGCVSVGEWTWSSFRQPSRLLMTMMTIMLMIVMMSPYTSAFIEITNLSPANGFGIGEPTKMNITCEYNTNSFNSFSLLRDGVAVVEMEDSSIAKGFVTKKKEKDFGCNVPAPSSKSGAVHCWKANLDCRDVAVYKCSLSSLDISNEKPLKAKSSIKSVIRVDPQLEKNNTSMFKCTANVALPYTSFVKFLWKIKPENRPNMIEQEISAAVPDSTNCFVEAATIYRHQYKLSDRADVSCTVFKQTITEVFDALTTPITTTTTKKPTTTTTRRPVSGSGVQFSKWVLIINLILLLLDVAVSR</sequence>
<reference evidence="2" key="1">
    <citation type="submission" date="2015-07" db="EMBL/GenBank/DDBJ databases">
        <title>MeaNS - Measles Nucleotide Surveillance Program.</title>
        <authorList>
            <person name="Tran T."/>
            <person name="Druce J."/>
        </authorList>
    </citation>
    <scope>NUCLEOTIDE SEQUENCE</scope>
    <source>
        <strain evidence="2">UCB-OBI-ISO-001</strain>
        <tissue evidence="2">Gonad</tissue>
    </source>
</reference>
<dbReference type="EMBL" id="KQ423680">
    <property type="protein sequence ID" value="KOF72383.1"/>
    <property type="molecule type" value="Genomic_DNA"/>
</dbReference>